<reference evidence="5" key="1">
    <citation type="submission" date="2016-10" db="EMBL/GenBank/DDBJ databases">
        <authorList>
            <person name="Varghese N."/>
            <person name="Submissions S."/>
        </authorList>
    </citation>
    <scope>NUCLEOTIDE SEQUENCE [LARGE SCALE GENOMIC DNA]</scope>
    <source>
        <strain evidence="5">OK042</strain>
    </source>
</reference>
<dbReference type="FunFam" id="3.40.50.720:FF:000084">
    <property type="entry name" value="Short-chain dehydrogenase reductase"/>
    <property type="match status" value="1"/>
</dbReference>
<dbReference type="NCBIfam" id="NF005559">
    <property type="entry name" value="PRK07231.1"/>
    <property type="match status" value="1"/>
</dbReference>
<keyword evidence="2" id="KW-0560">Oxidoreductase</keyword>
<dbReference type="RefSeq" id="WP_092267153.1">
    <property type="nucleotide sequence ID" value="NZ_BJOE01000004.1"/>
</dbReference>
<dbReference type="PROSITE" id="PS51257">
    <property type="entry name" value="PROKAR_LIPOPROTEIN"/>
    <property type="match status" value="1"/>
</dbReference>
<dbReference type="GO" id="GO:0008206">
    <property type="term" value="P:bile acid metabolic process"/>
    <property type="evidence" value="ECO:0007669"/>
    <property type="project" value="UniProtKB-ARBA"/>
</dbReference>
<dbReference type="CDD" id="cd05233">
    <property type="entry name" value="SDR_c"/>
    <property type="match status" value="1"/>
</dbReference>
<evidence type="ECO:0000313" key="5">
    <source>
        <dbReference type="Proteomes" id="UP000198915"/>
    </source>
</evidence>
<evidence type="ECO:0000256" key="1">
    <source>
        <dbReference type="ARBA" id="ARBA00006484"/>
    </source>
</evidence>
<dbReference type="AlphaFoldDB" id="A0A1I3QXM1"/>
<keyword evidence="5" id="KW-1185">Reference proteome</keyword>
<dbReference type="Proteomes" id="UP000198915">
    <property type="component" value="Unassembled WGS sequence"/>
</dbReference>
<dbReference type="Gene3D" id="3.40.50.720">
    <property type="entry name" value="NAD(P)-binding Rossmann-like Domain"/>
    <property type="match status" value="1"/>
</dbReference>
<dbReference type="PRINTS" id="PR00081">
    <property type="entry name" value="GDHRDH"/>
</dbReference>
<name>A0A1I3QXM1_9BACL</name>
<dbReference type="Pfam" id="PF13561">
    <property type="entry name" value="adh_short_C2"/>
    <property type="match status" value="1"/>
</dbReference>
<accession>A0A1I3QXM1</accession>
<dbReference type="InterPro" id="IPR036291">
    <property type="entry name" value="NAD(P)-bd_dom_sf"/>
</dbReference>
<feature type="domain" description="Ketoreductase" evidence="3">
    <location>
        <begin position="7"/>
        <end position="198"/>
    </location>
</feature>
<evidence type="ECO:0000313" key="4">
    <source>
        <dbReference type="EMBL" id="SFJ38500.1"/>
    </source>
</evidence>
<dbReference type="GO" id="GO:0016491">
    <property type="term" value="F:oxidoreductase activity"/>
    <property type="evidence" value="ECO:0007669"/>
    <property type="project" value="UniProtKB-KW"/>
</dbReference>
<organism evidence="4 5">
    <name type="scientific">Brevibacillus centrosporus</name>
    <dbReference type="NCBI Taxonomy" id="54910"/>
    <lineage>
        <taxon>Bacteria</taxon>
        <taxon>Bacillati</taxon>
        <taxon>Bacillota</taxon>
        <taxon>Bacilli</taxon>
        <taxon>Bacillales</taxon>
        <taxon>Paenibacillaceae</taxon>
        <taxon>Brevibacillus</taxon>
    </lineage>
</organism>
<dbReference type="EMBL" id="FORT01000003">
    <property type="protein sequence ID" value="SFJ38500.1"/>
    <property type="molecule type" value="Genomic_DNA"/>
</dbReference>
<gene>
    <name evidence="4" type="ORF">SAMN05518846_103200</name>
</gene>
<dbReference type="PRINTS" id="PR00080">
    <property type="entry name" value="SDRFAMILY"/>
</dbReference>
<dbReference type="InterPro" id="IPR002347">
    <property type="entry name" value="SDR_fam"/>
</dbReference>
<dbReference type="InterPro" id="IPR057326">
    <property type="entry name" value="KR_dom"/>
</dbReference>
<evidence type="ECO:0000259" key="3">
    <source>
        <dbReference type="SMART" id="SM00822"/>
    </source>
</evidence>
<protein>
    <submittedName>
        <fullName evidence="4">3-oxoacyl-[acyl-carrier protein] reductase</fullName>
    </submittedName>
</protein>
<evidence type="ECO:0000256" key="2">
    <source>
        <dbReference type="ARBA" id="ARBA00023002"/>
    </source>
</evidence>
<dbReference type="STRING" id="1884381.SAMN05518846_103200"/>
<proteinExistence type="inferred from homology"/>
<dbReference type="PANTHER" id="PTHR43639:SF1">
    <property type="entry name" value="SHORT-CHAIN DEHYDROGENASE_REDUCTASE FAMILY PROTEIN"/>
    <property type="match status" value="1"/>
</dbReference>
<dbReference type="PANTHER" id="PTHR43639">
    <property type="entry name" value="OXIDOREDUCTASE, SHORT-CHAIN DEHYDROGENASE/REDUCTASE FAMILY (AFU_ORTHOLOGUE AFUA_5G02870)"/>
    <property type="match status" value="1"/>
</dbReference>
<sequence length="249" mass="26291">MHDLQGKVVLITGASSGIGCAAAKLLGSRGAQVAIHYHSNLQGAEEAAAQIRAKGGDCALFSADVSDRDQVNRMASEVLERFGSIHVLVNNAGAGIQPSRFMELQEELWDKTYAVNVKSVLFCSQAVLRDMLPRGEGKIINISSGAARFGGAGESVHYASAKGAVNTLTIGMAREFADQGILVNAVAPGIIDTAWHEKFSSGERLQQFLPTVPLKRAGSPQDVAEMIAFLASDSANYITGEIFNVSGGR</sequence>
<comment type="similarity">
    <text evidence="1">Belongs to the short-chain dehydrogenases/reductases (SDR) family.</text>
</comment>
<dbReference type="SUPFAM" id="SSF51735">
    <property type="entry name" value="NAD(P)-binding Rossmann-fold domains"/>
    <property type="match status" value="1"/>
</dbReference>
<dbReference type="SMART" id="SM00822">
    <property type="entry name" value="PKS_KR"/>
    <property type="match status" value="1"/>
</dbReference>